<accession>A0A1C3IFC5</accession>
<dbReference type="Pfam" id="PF00892">
    <property type="entry name" value="EamA"/>
    <property type="match status" value="1"/>
</dbReference>
<comment type="subcellular location">
    <subcellularLocation>
        <location evidence="1">Cell membrane</location>
        <topology evidence="1">Multi-pass membrane protein</topology>
    </subcellularLocation>
</comment>
<evidence type="ECO:0000256" key="5">
    <source>
        <dbReference type="ARBA" id="ARBA00023136"/>
    </source>
</evidence>
<feature type="transmembrane region" description="Helical" evidence="6">
    <location>
        <begin position="288"/>
        <end position="305"/>
    </location>
</feature>
<dbReference type="SUPFAM" id="SSF103481">
    <property type="entry name" value="Multidrug resistance efflux transporter EmrE"/>
    <property type="match status" value="2"/>
</dbReference>
<name>A0A1B9QH07_VIBSP</name>
<reference evidence="8 9" key="1">
    <citation type="submission" date="2017-11" db="EMBL/GenBank/DDBJ databases">
        <title>Population delineation of vibrios coincides with oyster pathogenicity.</title>
        <authorList>
            <person name="Bruto M."/>
            <person name="Labreuche Y."/>
            <person name="James A."/>
            <person name="Piel D."/>
            <person name="Chenivesse S."/>
            <person name="Petton B."/>
            <person name="Polz M.F."/>
            <person name="Le Roux F."/>
        </authorList>
    </citation>
    <scope>NUCLEOTIDE SEQUENCE [LARGE SCALE GENOMIC DNA]</scope>
    <source>
        <strain evidence="8 9">FF_144</strain>
    </source>
</reference>
<feature type="transmembrane region" description="Helical" evidence="6">
    <location>
        <begin position="225"/>
        <end position="251"/>
    </location>
</feature>
<dbReference type="InterPro" id="IPR000620">
    <property type="entry name" value="EamA_dom"/>
</dbReference>
<evidence type="ECO:0000256" key="1">
    <source>
        <dbReference type="ARBA" id="ARBA00004651"/>
    </source>
</evidence>
<feature type="domain" description="EamA" evidence="7">
    <location>
        <begin position="11"/>
        <end position="152"/>
    </location>
</feature>
<evidence type="ECO:0000259" key="7">
    <source>
        <dbReference type="Pfam" id="PF00892"/>
    </source>
</evidence>
<evidence type="ECO:0000256" key="6">
    <source>
        <dbReference type="SAM" id="Phobius"/>
    </source>
</evidence>
<sequence>MNTTNRDTFLGWTAAIAVACIWGVTGVVSKPLSMAVDPMTLVFFRYVTAVIGLSIIFFFTSRSKNLSADLGSSLKIDTKDIGRIALCGIVGQGVFSLFNFLSLSHIGATENGVIQGMQPFATVFFGMMFMNFRMNKIQWGAFIASAVCIYAMSVGPTNTIEGGTPLLGYVYVTCSMLALAWTAHLRASLADKYGSVVSMLYQYISVAVMGIIVVLTMGLDLSQIYIIFSSPLLIALLIFLGTGISGGSYLIQLYSFKRIGVEKATMALNLMPLVGYLVAVVTLGEQMAMGKTIVVSLIVVALYVFTKFETKQEEQTAENLACDKKATPEAS</sequence>
<dbReference type="PANTHER" id="PTHR32322:SF18">
    <property type="entry name" value="S-ADENOSYLMETHIONINE_S-ADENOSYLHOMOCYSTEINE TRANSPORTER"/>
    <property type="match status" value="1"/>
</dbReference>
<dbReference type="Proteomes" id="UP000244197">
    <property type="component" value="Unassembled WGS sequence"/>
</dbReference>
<feature type="transmembrane region" description="Helical" evidence="6">
    <location>
        <begin position="166"/>
        <end position="187"/>
    </location>
</feature>
<organism evidence="8 9">
    <name type="scientific">Vibrio splendidus</name>
    <dbReference type="NCBI Taxonomy" id="29497"/>
    <lineage>
        <taxon>Bacteria</taxon>
        <taxon>Pseudomonadati</taxon>
        <taxon>Pseudomonadota</taxon>
        <taxon>Gammaproteobacteria</taxon>
        <taxon>Vibrionales</taxon>
        <taxon>Vibrionaceae</taxon>
        <taxon>Vibrio</taxon>
    </lineage>
</organism>
<comment type="caution">
    <text evidence="8">The sequence shown here is derived from an EMBL/GenBank/DDBJ whole genome shotgun (WGS) entry which is preliminary data.</text>
</comment>
<dbReference type="PROSITE" id="PS51257">
    <property type="entry name" value="PROKAR_LIPOPROTEIN"/>
    <property type="match status" value="1"/>
</dbReference>
<gene>
    <name evidence="8" type="ORF">CWO07_03685</name>
</gene>
<dbReference type="AlphaFoldDB" id="A0A1B9QH07"/>
<feature type="transmembrane region" description="Helical" evidence="6">
    <location>
        <begin position="139"/>
        <end position="160"/>
    </location>
</feature>
<evidence type="ECO:0000313" key="8">
    <source>
        <dbReference type="EMBL" id="PTP38968.1"/>
    </source>
</evidence>
<evidence type="ECO:0000256" key="2">
    <source>
        <dbReference type="ARBA" id="ARBA00022475"/>
    </source>
</evidence>
<dbReference type="RefSeq" id="WP_017082836.1">
    <property type="nucleotide sequence ID" value="NZ_CAWMQX010000115.1"/>
</dbReference>
<feature type="transmembrane region" description="Helical" evidence="6">
    <location>
        <begin position="263"/>
        <end position="282"/>
    </location>
</feature>
<feature type="transmembrane region" description="Helical" evidence="6">
    <location>
        <begin position="199"/>
        <end position="219"/>
    </location>
</feature>
<protein>
    <submittedName>
        <fullName evidence="8">EamA family transporter</fullName>
    </submittedName>
</protein>
<keyword evidence="3 6" id="KW-0812">Transmembrane</keyword>
<feature type="transmembrane region" description="Helical" evidence="6">
    <location>
        <begin position="81"/>
        <end position="101"/>
    </location>
</feature>
<dbReference type="GO" id="GO:0005886">
    <property type="term" value="C:plasma membrane"/>
    <property type="evidence" value="ECO:0007669"/>
    <property type="project" value="UniProtKB-SubCell"/>
</dbReference>
<evidence type="ECO:0000313" key="9">
    <source>
        <dbReference type="Proteomes" id="UP000244197"/>
    </source>
</evidence>
<feature type="transmembrane region" description="Helical" evidence="6">
    <location>
        <begin position="41"/>
        <end position="60"/>
    </location>
</feature>
<dbReference type="EMBL" id="PIFK01000005">
    <property type="protein sequence ID" value="PTP38968.1"/>
    <property type="molecule type" value="Genomic_DNA"/>
</dbReference>
<dbReference type="InterPro" id="IPR037185">
    <property type="entry name" value="EmrE-like"/>
</dbReference>
<feature type="transmembrane region" description="Helical" evidence="6">
    <location>
        <begin position="113"/>
        <end position="132"/>
    </location>
</feature>
<keyword evidence="5 6" id="KW-0472">Membrane</keyword>
<evidence type="ECO:0000256" key="3">
    <source>
        <dbReference type="ARBA" id="ARBA00022692"/>
    </source>
</evidence>
<evidence type="ECO:0000256" key="4">
    <source>
        <dbReference type="ARBA" id="ARBA00022989"/>
    </source>
</evidence>
<keyword evidence="4 6" id="KW-1133">Transmembrane helix</keyword>
<feature type="transmembrane region" description="Helical" evidence="6">
    <location>
        <begin position="9"/>
        <end position="29"/>
    </location>
</feature>
<proteinExistence type="predicted"/>
<keyword evidence="2" id="KW-1003">Cell membrane</keyword>
<dbReference type="InterPro" id="IPR050638">
    <property type="entry name" value="AA-Vitamin_Transporters"/>
</dbReference>
<dbReference type="PANTHER" id="PTHR32322">
    <property type="entry name" value="INNER MEMBRANE TRANSPORTER"/>
    <property type="match status" value="1"/>
</dbReference>
<accession>A0A1B9QH07</accession>